<sequence length="246" mass="27760">QILNTTTAQATPQRTDSNISQDTDESLSAPPSKNLILTPEPSSPSSDGPVNLLTPEPERPSKKRKGKQIESQEKRRIVKDYSPKKPRSALNYFTREFNSSEDTAHILPKERYKLSRKKWKEMSTAEKDKYVDKSQTDKKKYDREVAGKEHQLRHDRPSEGERELLYVLVPTPSRQMLSAYQDYHNSETSSPTTNSNRLGQNGTTRSDSNVTNDTCETVDNIEGSTSSAVNHASNIIEADSFTDQLN</sequence>
<proteinExistence type="predicted"/>
<accession>A0ACA9N1L1</accession>
<reference evidence="1" key="1">
    <citation type="submission" date="2021-06" db="EMBL/GenBank/DDBJ databases">
        <authorList>
            <person name="Kallberg Y."/>
            <person name="Tangrot J."/>
            <person name="Rosling A."/>
        </authorList>
    </citation>
    <scope>NUCLEOTIDE SEQUENCE</scope>
    <source>
        <strain evidence="1">AU212A</strain>
    </source>
</reference>
<organism evidence="1 2">
    <name type="scientific">Scutellospora calospora</name>
    <dbReference type="NCBI Taxonomy" id="85575"/>
    <lineage>
        <taxon>Eukaryota</taxon>
        <taxon>Fungi</taxon>
        <taxon>Fungi incertae sedis</taxon>
        <taxon>Mucoromycota</taxon>
        <taxon>Glomeromycotina</taxon>
        <taxon>Glomeromycetes</taxon>
        <taxon>Diversisporales</taxon>
        <taxon>Gigasporaceae</taxon>
        <taxon>Scutellospora</taxon>
    </lineage>
</organism>
<evidence type="ECO:0000313" key="1">
    <source>
        <dbReference type="EMBL" id="CAG8625968.1"/>
    </source>
</evidence>
<feature type="non-terminal residue" evidence="1">
    <location>
        <position position="1"/>
    </location>
</feature>
<dbReference type="EMBL" id="CAJVPM010018650">
    <property type="protein sequence ID" value="CAG8625968.1"/>
    <property type="molecule type" value="Genomic_DNA"/>
</dbReference>
<gene>
    <name evidence="1" type="ORF">SCALOS_LOCUS7806</name>
</gene>
<dbReference type="Proteomes" id="UP000789860">
    <property type="component" value="Unassembled WGS sequence"/>
</dbReference>
<comment type="caution">
    <text evidence="1">The sequence shown here is derived from an EMBL/GenBank/DDBJ whole genome shotgun (WGS) entry which is preliminary data.</text>
</comment>
<name>A0ACA9N1L1_9GLOM</name>
<keyword evidence="2" id="KW-1185">Reference proteome</keyword>
<protein>
    <submittedName>
        <fullName evidence="1">7641_t:CDS:1</fullName>
    </submittedName>
</protein>
<evidence type="ECO:0000313" key="2">
    <source>
        <dbReference type="Proteomes" id="UP000789860"/>
    </source>
</evidence>